<protein>
    <submittedName>
        <fullName evidence="5">Arabinose metabolism transcriptional repressor</fullName>
    </submittedName>
</protein>
<dbReference type="SUPFAM" id="SSF53822">
    <property type="entry name" value="Periplasmic binding protein-like I"/>
    <property type="match status" value="1"/>
</dbReference>
<dbReference type="Pfam" id="PF13377">
    <property type="entry name" value="Peripla_BP_3"/>
    <property type="match status" value="1"/>
</dbReference>
<dbReference type="SUPFAM" id="SSF46785">
    <property type="entry name" value="Winged helix' DNA-binding domain"/>
    <property type="match status" value="1"/>
</dbReference>
<keyword evidence="1" id="KW-0805">Transcription regulation</keyword>
<proteinExistence type="predicted"/>
<accession>A0A518A2Q6</accession>
<dbReference type="InterPro" id="IPR000524">
    <property type="entry name" value="Tscrpt_reg_HTH_GntR"/>
</dbReference>
<feature type="region of interest" description="Disordered" evidence="4">
    <location>
        <begin position="1"/>
        <end position="26"/>
    </location>
</feature>
<evidence type="ECO:0000256" key="1">
    <source>
        <dbReference type="ARBA" id="ARBA00023015"/>
    </source>
</evidence>
<dbReference type="Proteomes" id="UP000315647">
    <property type="component" value="Chromosome"/>
</dbReference>
<evidence type="ECO:0000256" key="2">
    <source>
        <dbReference type="ARBA" id="ARBA00023125"/>
    </source>
</evidence>
<dbReference type="PANTHER" id="PTHR30146:SF109">
    <property type="entry name" value="HTH-TYPE TRANSCRIPTIONAL REGULATOR GALS"/>
    <property type="match status" value="1"/>
</dbReference>
<dbReference type="GO" id="GO:0003700">
    <property type="term" value="F:DNA-binding transcription factor activity"/>
    <property type="evidence" value="ECO:0007669"/>
    <property type="project" value="InterPro"/>
</dbReference>
<sequence length="388" mass="42312">MTSRAPETQQTSSPASASQHGKQRTKYMQLVEQLTEQITQGELSPGAALPSEHQLCETHQLARTTVRNAMQLLEEQGWINRIHGKGSFVSTKPPIPIKQQLDIFAFVLPEVRTGFYPSLQRSFEQAAALTQNQVLVCCTENKVDMQGNTILQLIDKHVAGVALVPATVPPTPAYQVRQLQQHGIPVVFCHRDVEGIQAPLLSIPFREVGLLAGQTLLEQGHRSIALFSPHRATASIEYETGLREALAASPDPCPEPFIFHGPSSQLHPIDYEPDLLNTLELMFQRPEPPTAIFATFDSLAELIYLLLGKLGKRVPEDVSLLGFGGTVRHGAIQSRLSSITVDEVAIGRKAAELLTQMKQGALPIDSAEVFPMPINTSTGQTLGPPPGP</sequence>
<gene>
    <name evidence="5" type="primary">araR_1</name>
    <name evidence="5" type="ORF">Enr10x_13780</name>
</gene>
<keyword evidence="2" id="KW-0238">DNA-binding</keyword>
<evidence type="ECO:0000256" key="3">
    <source>
        <dbReference type="ARBA" id="ARBA00023163"/>
    </source>
</evidence>
<dbReference type="Gene3D" id="1.10.10.10">
    <property type="entry name" value="Winged helix-like DNA-binding domain superfamily/Winged helix DNA-binding domain"/>
    <property type="match status" value="1"/>
</dbReference>
<dbReference type="SMART" id="SM00345">
    <property type="entry name" value="HTH_GNTR"/>
    <property type="match status" value="1"/>
</dbReference>
<dbReference type="CDD" id="cd06267">
    <property type="entry name" value="PBP1_LacI_sugar_binding-like"/>
    <property type="match status" value="1"/>
</dbReference>
<dbReference type="Pfam" id="PF00392">
    <property type="entry name" value="GntR"/>
    <property type="match status" value="1"/>
</dbReference>
<dbReference type="PRINTS" id="PR00035">
    <property type="entry name" value="HTHGNTR"/>
</dbReference>
<keyword evidence="3" id="KW-0804">Transcription</keyword>
<dbReference type="InterPro" id="IPR036390">
    <property type="entry name" value="WH_DNA-bd_sf"/>
</dbReference>
<dbReference type="EMBL" id="CP037421">
    <property type="protein sequence ID" value="QDT26080.1"/>
    <property type="molecule type" value="Genomic_DNA"/>
</dbReference>
<dbReference type="PROSITE" id="PS50949">
    <property type="entry name" value="HTH_GNTR"/>
    <property type="match status" value="1"/>
</dbReference>
<dbReference type="InterPro" id="IPR028082">
    <property type="entry name" value="Peripla_BP_I"/>
</dbReference>
<dbReference type="Gene3D" id="3.40.50.2300">
    <property type="match status" value="2"/>
</dbReference>
<dbReference type="RefSeq" id="WP_145105296.1">
    <property type="nucleotide sequence ID" value="NZ_CP036277.1"/>
</dbReference>
<accession>A0A517Q382</accession>
<dbReference type="InterPro" id="IPR036388">
    <property type="entry name" value="WH-like_DNA-bd_sf"/>
</dbReference>
<reference evidence="5 6" key="1">
    <citation type="submission" date="2019-03" db="EMBL/GenBank/DDBJ databases">
        <title>Deep-cultivation of Planctomycetes and their phenomic and genomic characterization uncovers novel biology.</title>
        <authorList>
            <person name="Wiegand S."/>
            <person name="Jogler M."/>
            <person name="Boedeker C."/>
            <person name="Pinto D."/>
            <person name="Vollmers J."/>
            <person name="Rivas-Marin E."/>
            <person name="Kohn T."/>
            <person name="Peeters S.H."/>
            <person name="Heuer A."/>
            <person name="Rast P."/>
            <person name="Oberbeckmann S."/>
            <person name="Bunk B."/>
            <person name="Jeske O."/>
            <person name="Meyerdierks A."/>
            <person name="Storesund J.E."/>
            <person name="Kallscheuer N."/>
            <person name="Luecker S."/>
            <person name="Lage O.M."/>
            <person name="Pohl T."/>
            <person name="Merkel B.J."/>
            <person name="Hornburger P."/>
            <person name="Mueller R.-W."/>
            <person name="Bruemmer F."/>
            <person name="Labrenz M."/>
            <person name="Spormann A.M."/>
            <person name="Op den Camp H."/>
            <person name="Overmann J."/>
            <person name="Amann R."/>
            <person name="Jetten M.S.M."/>
            <person name="Mascher T."/>
            <person name="Medema M.H."/>
            <person name="Devos D.P."/>
            <person name="Kaster A.-K."/>
            <person name="Ovreas L."/>
            <person name="Rohde M."/>
            <person name="Galperin M.Y."/>
            <person name="Jogler C."/>
        </authorList>
    </citation>
    <scope>NUCLEOTIDE SEQUENCE [LARGE SCALE GENOMIC DNA]</scope>
    <source>
        <strain evidence="5 6">Enr10</strain>
    </source>
</reference>
<feature type="compositionally biased region" description="Low complexity" evidence="4">
    <location>
        <begin position="8"/>
        <end position="19"/>
    </location>
</feature>
<organism evidence="5 6">
    <name type="scientific">Gimesia panareensis</name>
    <dbReference type="NCBI Taxonomy" id="2527978"/>
    <lineage>
        <taxon>Bacteria</taxon>
        <taxon>Pseudomonadati</taxon>
        <taxon>Planctomycetota</taxon>
        <taxon>Planctomycetia</taxon>
        <taxon>Planctomycetales</taxon>
        <taxon>Planctomycetaceae</taxon>
        <taxon>Gimesia</taxon>
    </lineage>
</organism>
<dbReference type="PANTHER" id="PTHR30146">
    <property type="entry name" value="LACI-RELATED TRANSCRIPTIONAL REPRESSOR"/>
    <property type="match status" value="1"/>
</dbReference>
<dbReference type="GO" id="GO:0000976">
    <property type="term" value="F:transcription cis-regulatory region binding"/>
    <property type="evidence" value="ECO:0007669"/>
    <property type="project" value="TreeGrafter"/>
</dbReference>
<dbReference type="AlphaFoldDB" id="A0A517Q382"/>
<dbReference type="InterPro" id="IPR046335">
    <property type="entry name" value="LacI/GalR-like_sensor"/>
</dbReference>
<dbReference type="CDD" id="cd07377">
    <property type="entry name" value="WHTH_GntR"/>
    <property type="match status" value="1"/>
</dbReference>
<evidence type="ECO:0000313" key="5">
    <source>
        <dbReference type="EMBL" id="QDT26080.1"/>
    </source>
</evidence>
<name>A0A517Q382_9PLAN</name>
<evidence type="ECO:0000256" key="4">
    <source>
        <dbReference type="SAM" id="MobiDB-lite"/>
    </source>
</evidence>
<keyword evidence="6" id="KW-1185">Reference proteome</keyword>
<evidence type="ECO:0000313" key="6">
    <source>
        <dbReference type="Proteomes" id="UP000315647"/>
    </source>
</evidence>